<dbReference type="GO" id="GO:0009423">
    <property type="term" value="P:chorismate biosynthetic process"/>
    <property type="evidence" value="ECO:0007669"/>
    <property type="project" value="TreeGrafter"/>
</dbReference>
<proteinExistence type="predicted"/>
<dbReference type="Gene3D" id="3.40.50.720">
    <property type="entry name" value="NAD(P)-binding Rossmann-like Domain"/>
    <property type="match status" value="1"/>
</dbReference>
<comment type="pathway">
    <text evidence="1">Metabolic intermediate biosynthesis; chorismate biosynthesis; chorismate from D-erythrose 4-phosphate and phosphoenolpyruvate: step 4/7.</text>
</comment>
<dbReference type="GO" id="GO:0004764">
    <property type="term" value="F:shikimate 3-dehydrogenase (NADP+) activity"/>
    <property type="evidence" value="ECO:0007669"/>
    <property type="project" value="InterPro"/>
</dbReference>
<gene>
    <name evidence="4" type="ORF">COT03_01620</name>
</gene>
<evidence type="ECO:0000259" key="3">
    <source>
        <dbReference type="Pfam" id="PF08501"/>
    </source>
</evidence>
<dbReference type="InterPro" id="IPR013708">
    <property type="entry name" value="Shikimate_DH-bd_N"/>
</dbReference>
<dbReference type="PANTHER" id="PTHR21089:SF1">
    <property type="entry name" value="BIFUNCTIONAL 3-DEHYDROQUINATE DEHYDRATASE_SHIKIMATE DEHYDROGENASE, CHLOROPLASTIC"/>
    <property type="match status" value="1"/>
</dbReference>
<dbReference type="AlphaFoldDB" id="A0A2M6YRE5"/>
<accession>A0A2M6YRE5</accession>
<dbReference type="GO" id="GO:0005829">
    <property type="term" value="C:cytosol"/>
    <property type="evidence" value="ECO:0007669"/>
    <property type="project" value="TreeGrafter"/>
</dbReference>
<dbReference type="GO" id="GO:0009073">
    <property type="term" value="P:aromatic amino acid family biosynthetic process"/>
    <property type="evidence" value="ECO:0007669"/>
    <property type="project" value="UniProtKB-KW"/>
</dbReference>
<dbReference type="SUPFAM" id="SSF51735">
    <property type="entry name" value="NAD(P)-binding Rossmann-fold domains"/>
    <property type="match status" value="1"/>
</dbReference>
<dbReference type="InterPro" id="IPR036291">
    <property type="entry name" value="NAD(P)-bd_dom_sf"/>
</dbReference>
<dbReference type="GO" id="GO:0050661">
    <property type="term" value="F:NADP binding"/>
    <property type="evidence" value="ECO:0007669"/>
    <property type="project" value="TreeGrafter"/>
</dbReference>
<evidence type="ECO:0000256" key="2">
    <source>
        <dbReference type="ARBA" id="ARBA00023141"/>
    </source>
</evidence>
<name>A0A2M6YRE5_9BACT</name>
<dbReference type="EMBL" id="PEWZ01000080">
    <property type="protein sequence ID" value="PIU35130.1"/>
    <property type="molecule type" value="Genomic_DNA"/>
</dbReference>
<evidence type="ECO:0000313" key="5">
    <source>
        <dbReference type="Proteomes" id="UP000229502"/>
    </source>
</evidence>
<dbReference type="InterPro" id="IPR022893">
    <property type="entry name" value="Shikimate_DH_fam"/>
</dbReference>
<dbReference type="InterPro" id="IPR046346">
    <property type="entry name" value="Aminoacid_DH-like_N_sf"/>
</dbReference>
<sequence length="203" mass="22964">MVFLPAFFSVYAKEHNLEYAHLKIDVQPDKLYPVLEAARLLGFNGLNITVPYKSDVVRYLDRIDTLAEKIGAVNTIVIRNEKLYGYNTDLYGAIRAIEEKIKRSINSRDKCLVIGTGGAARAIVQGLIQRKSSVTVCYREPKSIRTNSLMKDLRRKVEFIKNTKEIVRFISKANIVCNATSAGMYPHINELPLKKQFIAKAAK</sequence>
<dbReference type="Gene3D" id="3.40.50.10860">
    <property type="entry name" value="Leucine Dehydrogenase, chain A, domain 1"/>
    <property type="match status" value="1"/>
</dbReference>
<feature type="domain" description="Shikimate dehydrogenase substrate binding N-terminal" evidence="3">
    <location>
        <begin position="5"/>
        <end position="76"/>
    </location>
</feature>
<dbReference type="GO" id="GO:0019632">
    <property type="term" value="P:shikimate metabolic process"/>
    <property type="evidence" value="ECO:0007669"/>
    <property type="project" value="TreeGrafter"/>
</dbReference>
<comment type="caution">
    <text evidence="4">The sequence shown here is derived from an EMBL/GenBank/DDBJ whole genome shotgun (WGS) entry which is preliminary data.</text>
</comment>
<evidence type="ECO:0000313" key="4">
    <source>
        <dbReference type="EMBL" id="PIU35130.1"/>
    </source>
</evidence>
<keyword evidence="2" id="KW-0057">Aromatic amino acid biosynthesis</keyword>
<keyword evidence="2" id="KW-0028">Amino-acid biosynthesis</keyword>
<dbReference type="SUPFAM" id="SSF53223">
    <property type="entry name" value="Aminoacid dehydrogenase-like, N-terminal domain"/>
    <property type="match status" value="1"/>
</dbReference>
<dbReference type="Pfam" id="PF08501">
    <property type="entry name" value="Shikimate_dh_N"/>
    <property type="match status" value="1"/>
</dbReference>
<evidence type="ECO:0000256" key="1">
    <source>
        <dbReference type="ARBA" id="ARBA00004871"/>
    </source>
</evidence>
<dbReference type="Proteomes" id="UP000229502">
    <property type="component" value="Unassembled WGS sequence"/>
</dbReference>
<organism evidence="4 5">
    <name type="scientific">Candidatus Shapirobacteria bacterium CG07_land_8_20_14_0_80_39_18</name>
    <dbReference type="NCBI Taxonomy" id="1974882"/>
    <lineage>
        <taxon>Bacteria</taxon>
        <taxon>Candidatus Shapironibacteriota</taxon>
    </lineage>
</organism>
<protein>
    <recommendedName>
        <fullName evidence="3">Shikimate dehydrogenase substrate binding N-terminal domain-containing protein</fullName>
    </recommendedName>
</protein>
<dbReference type="PANTHER" id="PTHR21089">
    <property type="entry name" value="SHIKIMATE DEHYDROGENASE"/>
    <property type="match status" value="1"/>
</dbReference>
<reference evidence="5" key="1">
    <citation type="submission" date="2017-09" db="EMBL/GenBank/DDBJ databases">
        <title>Depth-based differentiation of microbial function through sediment-hosted aquifers and enrichment of novel symbionts in the deep terrestrial subsurface.</title>
        <authorList>
            <person name="Probst A.J."/>
            <person name="Ladd B."/>
            <person name="Jarett J.K."/>
            <person name="Geller-Mcgrath D.E."/>
            <person name="Sieber C.M.K."/>
            <person name="Emerson J.B."/>
            <person name="Anantharaman K."/>
            <person name="Thomas B.C."/>
            <person name="Malmstrom R."/>
            <person name="Stieglmeier M."/>
            <person name="Klingl A."/>
            <person name="Woyke T."/>
            <person name="Ryan C.M."/>
            <person name="Banfield J.F."/>
        </authorList>
    </citation>
    <scope>NUCLEOTIDE SEQUENCE [LARGE SCALE GENOMIC DNA]</scope>
</reference>